<dbReference type="EMBL" id="SJPG01000001">
    <property type="protein sequence ID" value="TWT64448.1"/>
    <property type="molecule type" value="Genomic_DNA"/>
</dbReference>
<protein>
    <submittedName>
        <fullName evidence="1">Uncharacterized protein</fullName>
    </submittedName>
</protein>
<comment type="caution">
    <text evidence="1">The sequence shown here is derived from an EMBL/GenBank/DDBJ whole genome shotgun (WGS) entry which is preliminary data.</text>
</comment>
<name>A0A5C5XP43_9PLAN</name>
<sequence length="100" mass="10843">MINITTNINATVTVTAAVVNASVIACVRGALTLSHRLEHWLFSEGSYRKSGGFGSGGIKRQRPDRKQQHDLLHDCCFDPMCQPCDGRMPGMSPAFSGMCS</sequence>
<proteinExistence type="predicted"/>
<accession>A0A5C5XP43</accession>
<reference evidence="1 2" key="1">
    <citation type="submission" date="2019-02" db="EMBL/GenBank/DDBJ databases">
        <title>Deep-cultivation of Planctomycetes and their phenomic and genomic characterization uncovers novel biology.</title>
        <authorList>
            <person name="Wiegand S."/>
            <person name="Jogler M."/>
            <person name="Boedeker C."/>
            <person name="Pinto D."/>
            <person name="Vollmers J."/>
            <person name="Rivas-Marin E."/>
            <person name="Kohn T."/>
            <person name="Peeters S.H."/>
            <person name="Heuer A."/>
            <person name="Rast P."/>
            <person name="Oberbeckmann S."/>
            <person name="Bunk B."/>
            <person name="Jeske O."/>
            <person name="Meyerdierks A."/>
            <person name="Storesund J.E."/>
            <person name="Kallscheuer N."/>
            <person name="Luecker S."/>
            <person name="Lage O.M."/>
            <person name="Pohl T."/>
            <person name="Merkel B.J."/>
            <person name="Hornburger P."/>
            <person name="Mueller R.-W."/>
            <person name="Bruemmer F."/>
            <person name="Labrenz M."/>
            <person name="Spormann A.M."/>
            <person name="Op Den Camp H."/>
            <person name="Overmann J."/>
            <person name="Amann R."/>
            <person name="Jetten M.S.M."/>
            <person name="Mascher T."/>
            <person name="Medema M.H."/>
            <person name="Devos D.P."/>
            <person name="Kaster A.-K."/>
            <person name="Ovreas L."/>
            <person name="Rohde M."/>
            <person name="Galperin M.Y."/>
            <person name="Jogler C."/>
        </authorList>
    </citation>
    <scope>NUCLEOTIDE SEQUENCE [LARGE SCALE GENOMIC DNA]</scope>
    <source>
        <strain evidence="1 2">Pan54</strain>
    </source>
</reference>
<evidence type="ECO:0000313" key="1">
    <source>
        <dbReference type="EMBL" id="TWT64448.1"/>
    </source>
</evidence>
<dbReference type="AlphaFoldDB" id="A0A5C5XP43"/>
<keyword evidence="2" id="KW-1185">Reference proteome</keyword>
<dbReference type="Proteomes" id="UP000316095">
    <property type="component" value="Unassembled WGS sequence"/>
</dbReference>
<evidence type="ECO:0000313" key="2">
    <source>
        <dbReference type="Proteomes" id="UP000316095"/>
    </source>
</evidence>
<gene>
    <name evidence="1" type="ORF">Pan54_52120</name>
</gene>
<dbReference type="RefSeq" id="WP_146506160.1">
    <property type="nucleotide sequence ID" value="NZ_SJPG01000001.1"/>
</dbReference>
<organism evidence="1 2">
    <name type="scientific">Rubinisphaera italica</name>
    <dbReference type="NCBI Taxonomy" id="2527969"/>
    <lineage>
        <taxon>Bacteria</taxon>
        <taxon>Pseudomonadati</taxon>
        <taxon>Planctomycetota</taxon>
        <taxon>Planctomycetia</taxon>
        <taxon>Planctomycetales</taxon>
        <taxon>Planctomycetaceae</taxon>
        <taxon>Rubinisphaera</taxon>
    </lineage>
</organism>